<proteinExistence type="predicted"/>
<reference evidence="1" key="1">
    <citation type="submission" date="2018-08" db="EMBL/GenBank/DDBJ databases">
        <title>Identification of Burkholderia cepacia strains that express a Burkholderia pseudomallei-like capsular polysaccharide.</title>
        <authorList>
            <person name="Burtnick M.N."/>
            <person name="Vongsouvath M."/>
            <person name="Newton P."/>
            <person name="Wuthiekanun V."/>
            <person name="Limmathurotsakul D."/>
            <person name="Brett P.J."/>
            <person name="Chantratita N."/>
            <person name="Dance D.A."/>
        </authorList>
    </citation>
    <scope>NUCLEOTIDE SEQUENCE</scope>
    <source>
        <strain evidence="1">SBXCC001</strain>
    </source>
</reference>
<evidence type="ECO:0008006" key="3">
    <source>
        <dbReference type="Google" id="ProtNLM"/>
    </source>
</evidence>
<name>A0AAW9CQ22_BURTH</name>
<evidence type="ECO:0000313" key="1">
    <source>
        <dbReference type="EMBL" id="MDW9251233.1"/>
    </source>
</evidence>
<evidence type="ECO:0000313" key="2">
    <source>
        <dbReference type="Proteomes" id="UP001272137"/>
    </source>
</evidence>
<comment type="caution">
    <text evidence="1">The sequence shown here is derived from an EMBL/GenBank/DDBJ whole genome shotgun (WGS) entry which is preliminary data.</text>
</comment>
<dbReference type="Proteomes" id="UP001272137">
    <property type="component" value="Unassembled WGS sequence"/>
</dbReference>
<dbReference type="EMBL" id="QXCT01000001">
    <property type="protein sequence ID" value="MDW9251233.1"/>
    <property type="molecule type" value="Genomic_DNA"/>
</dbReference>
<gene>
    <name evidence="1" type="ORF">C7S16_5910</name>
</gene>
<organism evidence="1 2">
    <name type="scientific">Burkholderia thailandensis</name>
    <dbReference type="NCBI Taxonomy" id="57975"/>
    <lineage>
        <taxon>Bacteria</taxon>
        <taxon>Pseudomonadati</taxon>
        <taxon>Pseudomonadota</taxon>
        <taxon>Betaproteobacteria</taxon>
        <taxon>Burkholderiales</taxon>
        <taxon>Burkholderiaceae</taxon>
        <taxon>Burkholderia</taxon>
        <taxon>pseudomallei group</taxon>
    </lineage>
</organism>
<dbReference type="AlphaFoldDB" id="A0AAW9CQ22"/>
<protein>
    <recommendedName>
        <fullName evidence="3">200 kDa antigen p200</fullName>
    </recommendedName>
</protein>
<sequence>MGCEDSAHGGLRNAVPGSRWEIGAQRYSQSPLRHISRASVSRRVFHCLLRV</sequence>
<accession>A0AAW9CQ22</accession>